<protein>
    <recommendedName>
        <fullName evidence="3">SpoVT-AbrB domain-containing protein</fullName>
    </recommendedName>
</protein>
<dbReference type="AlphaFoldDB" id="A0A2G9YIQ2"/>
<sequence>MELGKEEIIHENFIATEEIKTLDSKNRINLGEKILKLVSGEKKAEVYQVLIGQEGDILLRPIVTIPSREAWIYRNPDVLNKIRQGLAEAKQGKVEKAEDLDTFLGGL</sequence>
<evidence type="ECO:0008006" key="3">
    <source>
        <dbReference type="Google" id="ProtNLM"/>
    </source>
</evidence>
<dbReference type="Proteomes" id="UP000231292">
    <property type="component" value="Unassembled WGS sequence"/>
</dbReference>
<gene>
    <name evidence="1" type="ORF">COX41_04515</name>
</gene>
<evidence type="ECO:0000313" key="2">
    <source>
        <dbReference type="Proteomes" id="UP000231292"/>
    </source>
</evidence>
<reference evidence="1 2" key="1">
    <citation type="submission" date="2017-09" db="EMBL/GenBank/DDBJ databases">
        <title>Depth-based differentiation of microbial function through sediment-hosted aquifers and enrichment of novel symbionts in the deep terrestrial subsurface.</title>
        <authorList>
            <person name="Probst A.J."/>
            <person name="Ladd B."/>
            <person name="Jarett J.K."/>
            <person name="Geller-Mcgrath D.E."/>
            <person name="Sieber C.M."/>
            <person name="Emerson J.B."/>
            <person name="Anantharaman K."/>
            <person name="Thomas B.C."/>
            <person name="Malmstrom R."/>
            <person name="Stieglmeier M."/>
            <person name="Klingl A."/>
            <person name="Woyke T."/>
            <person name="Ryan C.M."/>
            <person name="Banfield J.F."/>
        </authorList>
    </citation>
    <scope>NUCLEOTIDE SEQUENCE [LARGE SCALE GENOMIC DNA]</scope>
    <source>
        <strain evidence="1">CG23_combo_of_CG06-09_8_20_14_all_41_10</strain>
    </source>
</reference>
<comment type="caution">
    <text evidence="1">The sequence shown here is derived from an EMBL/GenBank/DDBJ whole genome shotgun (WGS) entry which is preliminary data.</text>
</comment>
<evidence type="ECO:0000313" key="1">
    <source>
        <dbReference type="EMBL" id="PIP19128.1"/>
    </source>
</evidence>
<accession>A0A2G9YIQ2</accession>
<organism evidence="1 2">
    <name type="scientific">Candidatus Sherwoodlollariibacterium unditelluris</name>
    <dbReference type="NCBI Taxonomy" id="1974757"/>
    <lineage>
        <taxon>Bacteria</taxon>
        <taxon>Pseudomonadati</taxon>
        <taxon>Candidatus Omnitrophota</taxon>
        <taxon>Candidatus Sherwoodlollariibacterium</taxon>
    </lineage>
</organism>
<name>A0A2G9YIQ2_9BACT</name>
<proteinExistence type="predicted"/>
<dbReference type="EMBL" id="PCRK01000112">
    <property type="protein sequence ID" value="PIP19128.1"/>
    <property type="molecule type" value="Genomic_DNA"/>
</dbReference>